<feature type="compositionally biased region" description="Basic and acidic residues" evidence="2">
    <location>
        <begin position="991"/>
        <end position="1001"/>
    </location>
</feature>
<feature type="compositionally biased region" description="Acidic residues" evidence="2">
    <location>
        <begin position="904"/>
        <end position="920"/>
    </location>
</feature>
<sequence>MEKWRSKGRGTLKADVDFPKSHSRPISPVEKRKGKNWTFGNLFKRKTKESPISIVDTSTQTSPTVEPIDDAIYLTSIVPKQTQRLQQPIEQVEKISIINSTIGSQDSMTSPDVNNTSRMTSENQLSNKNGRKNRFKARIQAKREKYKGNSSSDEEYTSNISLLRIHSEDSIQSSPKCDSYNNKRTRGARTERYMKRLITNGDNKFAAEQNLMRPPSDYVPPPATGSPVGQLKPQAKHRTQHSYSPSNFTPFGSDYHLPTYRQKLIDSPTEFQSHNQSSTSPYNNATAPLRNCSDYRTTTETIQPPAPPPRSFKLRLFPTTMRYSLQHSDIENNPNEVFTYNRPHYNDLNCNSLDRMHTSSRKNFDYQYMNARNSLRSPFSPTSQNWPANAEKPIIPRVQESNLIIKPVNIIKDVDSHHHQHVNREDEEERKRHSKNLEEALEELETIYNSLRLSDEDLLDRAEQRSMEEYRDKIATSALDGSIKSTSDTCSSIEMAKEFGCYENDTSRLKDDMAYRRMHQNERAASLDNYGSITQISYLASSPCLSHRELDYHDKSSRRATPDLTRDDVAFRSISHANNTLKIIDPQPPFGIPLGPVTGAAESDYLHVEPNKDGQSYSRSLYIPKREPDIVTDDLAFRSLRKDANKDRAQSPGNMSFLPKTLFVPEVKNKKKHAVRSLSADLYGIINKADTKQTGWYKKYVKLNQPWRVSEIVESSTDNNRKKAFDYERLDINGNKPKINNCKVQVAVPQESRYDNDNNDGRRSRQSVELEIVDKEFTSSPTTTTKIEETSDKGIPTFTDQELSEYQELCRELESLIKKTSEKVKISDKADSRQNSLTEFVEWEEILGKANLNEEPLVTSSNERTVIRDHGNEPIKSLQVQLPSQAINIEEDKKILLVESENNVSDDTDHADDDDDDEDRGETNVSGEPIVPCVSISETTTTESASSSSGEKLKDGSSNNETTNGTGAKHETTQNSNAHDDDNDDDDDDENSAKTDDELNNDCHDEINIASMIEGEKIGDSWNVELSGGHSLKSIMNICFVTNCFTAYSVALWSLCLTLLIAIIVAL</sequence>
<keyword evidence="1" id="KW-0175">Coiled coil</keyword>
<feature type="compositionally biased region" description="Low complexity" evidence="2">
    <location>
        <begin position="935"/>
        <end position="949"/>
    </location>
</feature>
<feature type="compositionally biased region" description="Polar residues" evidence="2">
    <location>
        <begin position="956"/>
        <end position="966"/>
    </location>
</feature>
<feature type="region of interest" description="Disordered" evidence="2">
    <location>
        <begin position="103"/>
        <end position="135"/>
    </location>
</feature>
<accession>A0A6V7HLJ4</accession>
<proteinExistence type="predicted"/>
<feature type="coiled-coil region" evidence="1">
    <location>
        <begin position="423"/>
        <end position="454"/>
    </location>
</feature>
<feature type="compositionally biased region" description="Basic residues" evidence="2">
    <location>
        <begin position="1"/>
        <end position="10"/>
    </location>
</feature>
<gene>
    <name evidence="4" type="ORF">BBRV_LOCUS547</name>
</gene>
<feature type="compositionally biased region" description="Polar residues" evidence="2">
    <location>
        <begin position="269"/>
        <end position="286"/>
    </location>
</feature>
<dbReference type="EMBL" id="CADCXW020000001">
    <property type="protein sequence ID" value="CAD1527835.1"/>
    <property type="molecule type" value="Genomic_DNA"/>
</dbReference>
<dbReference type="AlphaFoldDB" id="A0A6V7HLJ4"/>
<feature type="transmembrane region" description="Helical" evidence="3">
    <location>
        <begin position="1045"/>
        <end position="1066"/>
    </location>
</feature>
<keyword evidence="3" id="KW-0472">Membrane</keyword>
<feature type="compositionally biased region" description="Polar residues" evidence="2">
    <location>
        <begin position="103"/>
        <end position="128"/>
    </location>
</feature>
<feature type="compositionally biased region" description="Acidic residues" evidence="2">
    <location>
        <begin position="981"/>
        <end position="990"/>
    </location>
</feature>
<keyword evidence="3" id="KW-0812">Transmembrane</keyword>
<name>A0A6V7HLJ4_9HYME</name>
<evidence type="ECO:0000313" key="4">
    <source>
        <dbReference type="EMBL" id="CAD1527835.1"/>
    </source>
</evidence>
<protein>
    <submittedName>
        <fullName evidence="4">Uncharacterized protein</fullName>
    </submittedName>
</protein>
<evidence type="ECO:0000256" key="1">
    <source>
        <dbReference type="SAM" id="Coils"/>
    </source>
</evidence>
<organism evidence="4">
    <name type="scientific">Bracon brevicornis</name>
    <dbReference type="NCBI Taxonomy" id="1563983"/>
    <lineage>
        <taxon>Eukaryota</taxon>
        <taxon>Metazoa</taxon>
        <taxon>Ecdysozoa</taxon>
        <taxon>Arthropoda</taxon>
        <taxon>Hexapoda</taxon>
        <taxon>Insecta</taxon>
        <taxon>Pterygota</taxon>
        <taxon>Neoptera</taxon>
        <taxon>Endopterygota</taxon>
        <taxon>Hymenoptera</taxon>
        <taxon>Apocrita</taxon>
        <taxon>Ichneumonoidea</taxon>
        <taxon>Braconidae</taxon>
        <taxon>Braconinae</taxon>
        <taxon>Bracon</taxon>
    </lineage>
</organism>
<feature type="region of interest" description="Disordered" evidence="2">
    <location>
        <begin position="900"/>
        <end position="1001"/>
    </location>
</feature>
<evidence type="ECO:0000256" key="2">
    <source>
        <dbReference type="SAM" id="MobiDB-lite"/>
    </source>
</evidence>
<feature type="region of interest" description="Disordered" evidence="2">
    <location>
        <begin position="1"/>
        <end position="33"/>
    </location>
</feature>
<reference evidence="4" key="1">
    <citation type="submission" date="2020-07" db="EMBL/GenBank/DDBJ databases">
        <authorList>
            <person name="Ferguson B K."/>
        </authorList>
    </citation>
    <scope>NUCLEOTIDE SEQUENCE</scope>
    <source>
        <strain evidence="4">L06</strain>
    </source>
</reference>
<feature type="region of interest" description="Disordered" evidence="2">
    <location>
        <begin position="269"/>
        <end position="289"/>
    </location>
</feature>
<evidence type="ECO:0000256" key="3">
    <source>
        <dbReference type="SAM" id="Phobius"/>
    </source>
</evidence>
<keyword evidence="3" id="KW-1133">Transmembrane helix</keyword>